<reference evidence="1" key="1">
    <citation type="submission" date="2022-11" db="EMBL/GenBank/DDBJ databases">
        <title>Genome Sequence of Boeremia exigua.</title>
        <authorList>
            <person name="Buettner E."/>
        </authorList>
    </citation>
    <scope>NUCLEOTIDE SEQUENCE</scope>
    <source>
        <strain evidence="1">CU02</strain>
    </source>
</reference>
<evidence type="ECO:0000313" key="2">
    <source>
        <dbReference type="Proteomes" id="UP001153331"/>
    </source>
</evidence>
<gene>
    <name evidence="1" type="ORF">OPT61_g1804</name>
</gene>
<organism evidence="1 2">
    <name type="scientific">Boeremia exigua</name>
    <dbReference type="NCBI Taxonomy" id="749465"/>
    <lineage>
        <taxon>Eukaryota</taxon>
        <taxon>Fungi</taxon>
        <taxon>Dikarya</taxon>
        <taxon>Ascomycota</taxon>
        <taxon>Pezizomycotina</taxon>
        <taxon>Dothideomycetes</taxon>
        <taxon>Pleosporomycetidae</taxon>
        <taxon>Pleosporales</taxon>
        <taxon>Pleosporineae</taxon>
        <taxon>Didymellaceae</taxon>
        <taxon>Boeremia</taxon>
    </lineage>
</organism>
<accession>A0ACC2IP64</accession>
<name>A0ACC2IP64_9PLEO</name>
<dbReference type="EMBL" id="JAPHNI010000076">
    <property type="protein sequence ID" value="KAJ8116859.1"/>
    <property type="molecule type" value="Genomic_DNA"/>
</dbReference>
<evidence type="ECO:0000313" key="1">
    <source>
        <dbReference type="EMBL" id="KAJ8116859.1"/>
    </source>
</evidence>
<keyword evidence="2" id="KW-1185">Reference proteome</keyword>
<dbReference type="Proteomes" id="UP001153331">
    <property type="component" value="Unassembled WGS sequence"/>
</dbReference>
<proteinExistence type="predicted"/>
<protein>
    <submittedName>
        <fullName evidence="1">Uncharacterized protein</fullName>
    </submittedName>
</protein>
<sequence length="544" mass="60130">MPVHSRYPPIKIPSVDLWAFNFDNAAREFPDNHAVYVDTAANKKHTFRGVQTAAEEFGKGLMDNWGWQKGDLLVLITPNSANIASVVFGALYAGGVICPLSNVLTVGELVQSLKASGAKAIVTHTECLDAAKQAAKIVAIPEDRILLVDEAGSRGDVRHFSDLRSSSQGLERPKIDPAQDLAFLVYSSGTTGLPKGVMLTHQNMVANTMQSDVLGEEFTHWKRDRSLGFLPMYHIYGIAALILLPLYKGITTYIMQRFDLKVFCNIVHKDRITFAYIVPPVALALAKSPVVDEYDLTSLRMLHSSAAPTAKDIIEAIYRRFEVPTRQGYGLSEASPGVCSQTAESWNKPIGSSGRLAPSMSLKIVQDGKEMPHGKEGELWIRGPNIFKGYYNNPTATAEAVDADGWYRTGDIGYVDEHDNIFITDRLKELIKYNGFQVPPAQLEGVLIAHPAVADVAVVGVYSAERATELPRAYIVLAEGYKGDEEMERSIHEWFDKQVAAYKRLRGGIRFVESVPKSNAGKLLRRVLVEQARQENKPLLKARM</sequence>
<comment type="caution">
    <text evidence="1">The sequence shown here is derived from an EMBL/GenBank/DDBJ whole genome shotgun (WGS) entry which is preliminary data.</text>
</comment>